<comment type="caution">
    <text evidence="1">The sequence shown here is derived from an EMBL/GenBank/DDBJ whole genome shotgun (WGS) entry which is preliminary data.</text>
</comment>
<dbReference type="GO" id="GO:0003677">
    <property type="term" value="F:DNA binding"/>
    <property type="evidence" value="ECO:0007669"/>
    <property type="project" value="InterPro"/>
</dbReference>
<dbReference type="Pfam" id="PF06953">
    <property type="entry name" value="ArsD"/>
    <property type="match status" value="1"/>
</dbReference>
<dbReference type="Proteomes" id="UP000238205">
    <property type="component" value="Unassembled WGS sequence"/>
</dbReference>
<gene>
    <name evidence="1" type="ORF">CLV38_12919</name>
</gene>
<protein>
    <submittedName>
        <fullName evidence="1">Arsenical resistance operon trans-acting repressor ArsD</fullName>
    </submittedName>
</protein>
<dbReference type="Gene3D" id="3.40.30.10">
    <property type="entry name" value="Glutaredoxin"/>
    <property type="match status" value="1"/>
</dbReference>
<dbReference type="InterPro" id="IPR010712">
    <property type="entry name" value="Arsenical-R_ArsD"/>
</dbReference>
<dbReference type="AlphaFoldDB" id="A0A2T0VY47"/>
<dbReference type="GO" id="GO:0045892">
    <property type="term" value="P:negative regulation of DNA-templated transcription"/>
    <property type="evidence" value="ECO:0007669"/>
    <property type="project" value="InterPro"/>
</dbReference>
<dbReference type="OrthoDB" id="9801358at2"/>
<dbReference type="RefSeq" id="WP_106195722.1">
    <property type="nucleotide sequence ID" value="NZ_PVTO01000029.1"/>
</dbReference>
<dbReference type="NCBIfam" id="NF033727">
    <property type="entry name" value="chaperon_ArsD"/>
    <property type="match status" value="1"/>
</dbReference>
<dbReference type="EMBL" id="PVTO01000029">
    <property type="protein sequence ID" value="PRY77148.1"/>
    <property type="molecule type" value="Genomic_DNA"/>
</dbReference>
<evidence type="ECO:0000313" key="1">
    <source>
        <dbReference type="EMBL" id="PRY77148.1"/>
    </source>
</evidence>
<dbReference type="GO" id="GO:0046685">
    <property type="term" value="P:response to arsenic-containing substance"/>
    <property type="evidence" value="ECO:0007669"/>
    <property type="project" value="InterPro"/>
</dbReference>
<proteinExistence type="predicted"/>
<name>A0A2T0VY47_9LACT</name>
<evidence type="ECO:0000313" key="2">
    <source>
        <dbReference type="Proteomes" id="UP000238205"/>
    </source>
</evidence>
<keyword evidence="2" id="KW-1185">Reference proteome</keyword>
<organism evidence="1 2">
    <name type="scientific">Alkalibacterium olivapovliticus</name>
    <dbReference type="NCBI Taxonomy" id="99907"/>
    <lineage>
        <taxon>Bacteria</taxon>
        <taxon>Bacillati</taxon>
        <taxon>Bacillota</taxon>
        <taxon>Bacilli</taxon>
        <taxon>Lactobacillales</taxon>
        <taxon>Carnobacteriaceae</taxon>
        <taxon>Alkalibacterium</taxon>
    </lineage>
</organism>
<accession>A0A2T0VY47</accession>
<sequence length="119" mass="12674">MTKLELFEPAMCCSTGVCGPSVDETLLMITSAFEGLSKVSTVEASRHNLTSDPDAFVKNEKILSLMKENGKDSLPVTLLNGEVMKSGSYPSLDEITDYTGVVFMNQEQSSSCCGGSGCC</sequence>
<reference evidence="1 2" key="1">
    <citation type="submission" date="2018-03" db="EMBL/GenBank/DDBJ databases">
        <title>Genomic Encyclopedia of Archaeal and Bacterial Type Strains, Phase II (KMG-II): from individual species to whole genera.</title>
        <authorList>
            <person name="Goeker M."/>
        </authorList>
    </citation>
    <scope>NUCLEOTIDE SEQUENCE [LARGE SCALE GENOMIC DNA]</scope>
    <source>
        <strain evidence="1 2">DSM 13175</strain>
    </source>
</reference>